<comment type="similarity">
    <text evidence="1 5">Belongs to the eukaryotic ribosomal protein eS19 family.</text>
</comment>
<sequence>MTTVYDVPADLLIDQVAKDFNEENTKINPPEWTTLVKTGVHKERKPENIDWWYVRCASILRRVYIDGPVGINSLRNFYGGKKDRGVTPETFRKGSGAIVRGALHQLEDAGYVQKIDAGRIVTPQGKSFLDKNSGALIKDIPELEKY</sequence>
<dbReference type="InterPro" id="IPR036390">
    <property type="entry name" value="WH_DNA-bd_sf"/>
</dbReference>
<dbReference type="PATRIC" id="fig|47311.3.peg.699"/>
<dbReference type="InterPro" id="IPR018277">
    <property type="entry name" value="Ribosomal_eS19_CS"/>
</dbReference>
<dbReference type="GO" id="GO:0022627">
    <property type="term" value="C:cytosolic small ribosomal subunit"/>
    <property type="evidence" value="ECO:0007669"/>
    <property type="project" value="TreeGrafter"/>
</dbReference>
<dbReference type="PANTHER" id="PTHR11710:SF0">
    <property type="entry name" value="40S RIBOSOMAL PROTEIN S19"/>
    <property type="match status" value="1"/>
</dbReference>
<dbReference type="Pfam" id="PF01090">
    <property type="entry name" value="Ribosomal_S19e"/>
    <property type="match status" value="1"/>
</dbReference>
<dbReference type="FunFam" id="1.10.10.10:FF:000449">
    <property type="entry name" value="30S ribosomal protein S19e"/>
    <property type="match status" value="1"/>
</dbReference>
<dbReference type="STRING" id="47311.MBCUT_06220"/>
<dbReference type="InterPro" id="IPR027548">
    <property type="entry name" value="Ribosomal_eS19_archaeal"/>
</dbReference>
<evidence type="ECO:0000256" key="4">
    <source>
        <dbReference type="ARBA" id="ARBA00035143"/>
    </source>
</evidence>
<comment type="function">
    <text evidence="5">May be involved in maturation of the 30S ribosomal subunit.</text>
</comment>
<evidence type="ECO:0000256" key="3">
    <source>
        <dbReference type="ARBA" id="ARBA00023274"/>
    </source>
</evidence>
<dbReference type="HAMAP" id="MF_01474">
    <property type="entry name" value="Ribosomal_eS19"/>
    <property type="match status" value="1"/>
</dbReference>
<name>A0A166EKH2_9EURY</name>
<dbReference type="Gene3D" id="1.10.10.10">
    <property type="entry name" value="Winged helix-like DNA-binding domain superfamily/Winged helix DNA-binding domain"/>
    <property type="match status" value="1"/>
</dbReference>
<evidence type="ECO:0000256" key="2">
    <source>
        <dbReference type="ARBA" id="ARBA00022980"/>
    </source>
</evidence>
<comment type="subunit">
    <text evidence="5">Part of the 30S ribosomal subunit.</text>
</comment>
<dbReference type="Proteomes" id="UP000077275">
    <property type="component" value="Unassembled WGS sequence"/>
</dbReference>
<dbReference type="GO" id="GO:0003735">
    <property type="term" value="F:structural constituent of ribosome"/>
    <property type="evidence" value="ECO:0007669"/>
    <property type="project" value="InterPro"/>
</dbReference>
<dbReference type="InterPro" id="IPR036388">
    <property type="entry name" value="WH-like_DNA-bd_sf"/>
</dbReference>
<dbReference type="GO" id="GO:0003723">
    <property type="term" value="F:RNA binding"/>
    <property type="evidence" value="ECO:0007669"/>
    <property type="project" value="TreeGrafter"/>
</dbReference>
<accession>A0A166EKH2</accession>
<gene>
    <name evidence="5" type="primary">rps19e</name>
    <name evidence="6" type="ORF">MBCUT_06220</name>
</gene>
<dbReference type="InterPro" id="IPR001266">
    <property type="entry name" value="Ribosomal_eS19"/>
</dbReference>
<dbReference type="SMART" id="SM01413">
    <property type="entry name" value="Ribosomal_S19e"/>
    <property type="match status" value="1"/>
</dbReference>
<comment type="caution">
    <text evidence="6">The sequence shown here is derived from an EMBL/GenBank/DDBJ whole genome shotgun (WGS) entry which is preliminary data.</text>
</comment>
<dbReference type="PANTHER" id="PTHR11710">
    <property type="entry name" value="40S RIBOSOMAL PROTEIN S19"/>
    <property type="match status" value="1"/>
</dbReference>
<evidence type="ECO:0000256" key="5">
    <source>
        <dbReference type="HAMAP-Rule" id="MF_01474"/>
    </source>
</evidence>
<evidence type="ECO:0000313" key="6">
    <source>
        <dbReference type="EMBL" id="KZX16758.1"/>
    </source>
</evidence>
<dbReference type="PROSITE" id="PS00628">
    <property type="entry name" value="RIBOSOMAL_S19E"/>
    <property type="match status" value="1"/>
</dbReference>
<dbReference type="GO" id="GO:0006412">
    <property type="term" value="P:translation"/>
    <property type="evidence" value="ECO:0007669"/>
    <property type="project" value="UniProtKB-UniRule"/>
</dbReference>
<protein>
    <recommendedName>
        <fullName evidence="4 5">Small ribosomal subunit protein eS19</fullName>
    </recommendedName>
</protein>
<keyword evidence="7" id="KW-1185">Reference proteome</keyword>
<evidence type="ECO:0000313" key="7">
    <source>
        <dbReference type="Proteomes" id="UP000077275"/>
    </source>
</evidence>
<dbReference type="OrthoDB" id="371836at2157"/>
<keyword evidence="3 5" id="KW-0687">Ribonucleoprotein</keyword>
<evidence type="ECO:0000256" key="1">
    <source>
        <dbReference type="ARBA" id="ARBA00010014"/>
    </source>
</evidence>
<dbReference type="EMBL" id="LWMW01000087">
    <property type="protein sequence ID" value="KZX16758.1"/>
    <property type="molecule type" value="Genomic_DNA"/>
</dbReference>
<proteinExistence type="inferred from homology"/>
<organism evidence="6 7">
    <name type="scientific">Methanobrevibacter cuticularis</name>
    <dbReference type="NCBI Taxonomy" id="47311"/>
    <lineage>
        <taxon>Archaea</taxon>
        <taxon>Methanobacteriati</taxon>
        <taxon>Methanobacteriota</taxon>
        <taxon>Methanomada group</taxon>
        <taxon>Methanobacteria</taxon>
        <taxon>Methanobacteriales</taxon>
        <taxon>Methanobacteriaceae</taxon>
        <taxon>Methanobrevibacter</taxon>
    </lineage>
</organism>
<dbReference type="AlphaFoldDB" id="A0A166EKH2"/>
<keyword evidence="2 5" id="KW-0689">Ribosomal protein</keyword>
<dbReference type="GO" id="GO:0000028">
    <property type="term" value="P:ribosomal small subunit assembly"/>
    <property type="evidence" value="ECO:0007669"/>
    <property type="project" value="TreeGrafter"/>
</dbReference>
<reference evidence="6 7" key="1">
    <citation type="submission" date="2016-04" db="EMBL/GenBank/DDBJ databases">
        <title>Genome sequence of Methanobrevibacter cuticularis DSM 11139.</title>
        <authorList>
            <person name="Poehlein A."/>
            <person name="Seedorf H."/>
            <person name="Daniel R."/>
        </authorList>
    </citation>
    <scope>NUCLEOTIDE SEQUENCE [LARGE SCALE GENOMIC DNA]</scope>
    <source>
        <strain evidence="6 7">DSM 11139</strain>
    </source>
</reference>
<dbReference type="SUPFAM" id="SSF46785">
    <property type="entry name" value="Winged helix' DNA-binding domain"/>
    <property type="match status" value="1"/>
</dbReference>
<dbReference type="NCBIfam" id="NF006811">
    <property type="entry name" value="PRK09333.1"/>
    <property type="match status" value="1"/>
</dbReference>
<dbReference type="RefSeq" id="WP_067258811.1">
    <property type="nucleotide sequence ID" value="NZ_LWMW01000087.1"/>
</dbReference>